<dbReference type="PANTHER" id="PTHR47178">
    <property type="entry name" value="MONOOXYGENASE, FAD-BINDING"/>
    <property type="match status" value="1"/>
</dbReference>
<dbReference type="GO" id="GO:0071949">
    <property type="term" value="F:FAD binding"/>
    <property type="evidence" value="ECO:0007669"/>
    <property type="project" value="InterPro"/>
</dbReference>
<organism evidence="8 9">
    <name type="scientific">Hirsutella minnesotensis 3608</name>
    <dbReference type="NCBI Taxonomy" id="1043627"/>
    <lineage>
        <taxon>Eukaryota</taxon>
        <taxon>Fungi</taxon>
        <taxon>Dikarya</taxon>
        <taxon>Ascomycota</taxon>
        <taxon>Pezizomycotina</taxon>
        <taxon>Sordariomycetes</taxon>
        <taxon>Hypocreomycetidae</taxon>
        <taxon>Hypocreales</taxon>
        <taxon>Ophiocordycipitaceae</taxon>
        <taxon>Hirsutella</taxon>
    </lineage>
</organism>
<evidence type="ECO:0000313" key="9">
    <source>
        <dbReference type="Proteomes" id="UP000054481"/>
    </source>
</evidence>
<dbReference type="InterPro" id="IPR002938">
    <property type="entry name" value="FAD-bd"/>
</dbReference>
<keyword evidence="4" id="KW-0560">Oxidoreductase</keyword>
<evidence type="ECO:0000256" key="2">
    <source>
        <dbReference type="ARBA" id="ARBA00022630"/>
    </source>
</evidence>
<proteinExistence type="predicted"/>
<dbReference type="OrthoDB" id="47494at2759"/>
<keyword evidence="3" id="KW-0274">FAD</keyword>
<keyword evidence="2" id="KW-0285">Flavoprotein</keyword>
<evidence type="ECO:0000256" key="4">
    <source>
        <dbReference type="ARBA" id="ARBA00023002"/>
    </source>
</evidence>
<dbReference type="AlphaFoldDB" id="A0A0F7ZHW0"/>
<evidence type="ECO:0000256" key="3">
    <source>
        <dbReference type="ARBA" id="ARBA00022827"/>
    </source>
</evidence>
<dbReference type="InterPro" id="IPR036188">
    <property type="entry name" value="FAD/NAD-bd_sf"/>
</dbReference>
<protein>
    <recommendedName>
        <fullName evidence="7">FAD-binding domain-containing protein</fullName>
    </recommendedName>
</protein>
<reference evidence="8 9" key="1">
    <citation type="journal article" date="2014" name="Genome Biol. Evol.">
        <title>Comparative genomics and transcriptomics analyses reveal divergent lifestyle features of nematode endoparasitic fungus Hirsutella minnesotensis.</title>
        <authorList>
            <person name="Lai Y."/>
            <person name="Liu K."/>
            <person name="Zhang X."/>
            <person name="Zhang X."/>
            <person name="Li K."/>
            <person name="Wang N."/>
            <person name="Shu C."/>
            <person name="Wu Y."/>
            <person name="Wang C."/>
            <person name="Bushley K.E."/>
            <person name="Xiang M."/>
            <person name="Liu X."/>
        </authorList>
    </citation>
    <scope>NUCLEOTIDE SEQUENCE [LARGE SCALE GENOMIC DNA]</scope>
    <source>
        <strain evidence="8 9">3608</strain>
    </source>
</reference>
<evidence type="ECO:0000256" key="5">
    <source>
        <dbReference type="ARBA" id="ARBA00023033"/>
    </source>
</evidence>
<sequence length="491" mass="54116">MAKGSAGQATVNREAAASSLPVLIVGAGISGLLLAQHLRQQGVPFRIFERDDDLSTRGVGWGLTLHWALPAMRQLLRPELTERLPYAYVDRPGVEASLASRFPFYDLSTGRRVCETPELPESHRVRVTRERLRELLATDVDIEWGKAFRSFVEISGDGTEIRQELGDGPAATPESVTVTFDDGTSCAGRLLVACDGGHSRVRRCLFPKPAAQHRYRFPVCLMGVKAQLSTEQVAPLRALDPFFAQGCASKNDSFVYFSVLDTPGNRKDNPDGLYSVQICVSWPHRKGLWGRPAPLDVPGSNPGRLQLLRAFAETWAEPFRSLVETLSPDTEVKKLDLYDWAPPRALRSAGRVVLMGDAFHQMAMYRGEGANHAIVDVLDFARLAVPVLRQRTRPTSPASSNACRGEGNALTDPDAATSGRAADQDGWRDLRSALDGYEDAVVARARPGVLASRRACLDAHDWSRIGPLSPLLSRRAMKLRWDEVRDKLMQD</sequence>
<evidence type="ECO:0000259" key="7">
    <source>
        <dbReference type="Pfam" id="PF01494"/>
    </source>
</evidence>
<accession>A0A0F7ZHW0</accession>
<feature type="domain" description="FAD-binding" evidence="7">
    <location>
        <begin position="348"/>
        <end position="389"/>
    </location>
</feature>
<dbReference type="Proteomes" id="UP000054481">
    <property type="component" value="Unassembled WGS sequence"/>
</dbReference>
<keyword evidence="9" id="KW-1185">Reference proteome</keyword>
<gene>
    <name evidence="8" type="ORF">HIM_07383</name>
</gene>
<name>A0A0F7ZHW0_9HYPO</name>
<keyword evidence="5" id="KW-0503">Monooxygenase</keyword>
<feature type="region of interest" description="Disordered" evidence="6">
    <location>
        <begin position="392"/>
        <end position="424"/>
    </location>
</feature>
<dbReference type="Pfam" id="PF01494">
    <property type="entry name" value="FAD_binding_3"/>
    <property type="match status" value="1"/>
</dbReference>
<dbReference type="GO" id="GO:0004497">
    <property type="term" value="F:monooxygenase activity"/>
    <property type="evidence" value="ECO:0007669"/>
    <property type="project" value="UniProtKB-KW"/>
</dbReference>
<dbReference type="EMBL" id="KQ030537">
    <property type="protein sequence ID" value="KJZ73186.1"/>
    <property type="molecule type" value="Genomic_DNA"/>
</dbReference>
<evidence type="ECO:0000313" key="8">
    <source>
        <dbReference type="EMBL" id="KJZ73186.1"/>
    </source>
</evidence>
<comment type="cofactor">
    <cofactor evidence="1">
        <name>FAD</name>
        <dbReference type="ChEBI" id="CHEBI:57692"/>
    </cofactor>
</comment>
<feature type="compositionally biased region" description="Polar residues" evidence="6">
    <location>
        <begin position="393"/>
        <end position="402"/>
    </location>
</feature>
<evidence type="ECO:0000256" key="6">
    <source>
        <dbReference type="SAM" id="MobiDB-lite"/>
    </source>
</evidence>
<dbReference type="Gene3D" id="3.50.50.60">
    <property type="entry name" value="FAD/NAD(P)-binding domain"/>
    <property type="match status" value="1"/>
</dbReference>
<dbReference type="Pfam" id="PF13450">
    <property type="entry name" value="NAD_binding_8"/>
    <property type="match status" value="1"/>
</dbReference>
<dbReference type="PRINTS" id="PR00420">
    <property type="entry name" value="RNGMNOXGNASE"/>
</dbReference>
<dbReference type="SUPFAM" id="SSF51905">
    <property type="entry name" value="FAD/NAD(P)-binding domain"/>
    <property type="match status" value="1"/>
</dbReference>
<evidence type="ECO:0000256" key="1">
    <source>
        <dbReference type="ARBA" id="ARBA00001974"/>
    </source>
</evidence>
<dbReference type="PANTHER" id="PTHR47178:SF1">
    <property type="entry name" value="FAD-BINDING DOMAIN-CONTAINING PROTEIN-RELATED"/>
    <property type="match status" value="1"/>
</dbReference>